<keyword evidence="4 7" id="KW-0812">Transmembrane</keyword>
<dbReference type="InterPro" id="IPR000917">
    <property type="entry name" value="Sulfatase_N"/>
</dbReference>
<keyword evidence="10" id="KW-1185">Reference proteome</keyword>
<feature type="domain" description="Sulfatase N-terminal" evidence="8">
    <location>
        <begin position="552"/>
        <end position="835"/>
    </location>
</feature>
<sequence>MANYVKFFISIFGVILLLGIPEHAKAEKVYSSNIVVLSEREIIIDTSYEKKIDNSVDLKLINTGREAWSKEKIRLSYHLINKNNEVVLNDGARTLLPQDIKPGGYINIKPNIEIPSNLELNEQLYIQFDLVSEGEMWFSEVDKKNSIVLPIKFIKNYDFEILNPVKSISVWGKEKKQIKLKIKNTGNSRWETYSGISLSYDILDKDNNLLVHDGVRSTLPYAVGPGEEVDINASIAFPGNTGKYIIQWDMVNEGFGWFGNGKFVSEKQTKITFHSEFWIYLIWFFTFLLMVYLSVLISDFIKTKTLGFRKSIQSMFFVLIGYFDIIWITISLYFKVKWGTVLISGDINSVKLMVLGVIITALVLNCFINRKIRFFVTILLNIMVSLLIFSDLIYFRYFNDVITTGTIFNAKQLANVTDSISNLIDYKYAIYLFFDIFMFAILYIFLRTSFPKNGAIKKSRIIYSLVLLVSTLGISGVMFNNLAKEDLFQKKYQNKLIVQDIGLINFHLYDFTSYLGQKIRRISPSELKEINEWKSEKDNDKYDQYFGIARNKNVILIQSEALQNFVINLTYNNQVITPNLNKFASNNLYFNNFYDQTGPGRTSDAEFISLNSLFGLQSGSVYTTYNNNKLDSLPKILNENNYDTMSAHGYNGAFWSRSRMHRLQGFQKSYFQEDLVLDEKIGWGLSDKTFLRQSLDKMISLKQPFFSFLITLSNHHPYNERLPVSLNLGELEGTILGNYLNSVHYADYAFGEFMNELEKRGMLQNTVVAIYGDHDAGISLEELSKILKIEKTPEQQLLLDKVPFIIHIPGVQNSIIATNTGHLDITPTLLHILGIKHNNNVFLGENIFSKQSPVIFRNGNYIGEDFISVDGACYGNDAQSQCDVLQSSINNKLWISDSILRYNLIPNLLRE</sequence>
<dbReference type="Pfam" id="PF00884">
    <property type="entry name" value="Sulfatase"/>
    <property type="match status" value="1"/>
</dbReference>
<feature type="transmembrane region" description="Helical" evidence="7">
    <location>
        <begin position="374"/>
        <end position="395"/>
    </location>
</feature>
<feature type="transmembrane region" description="Helical" evidence="7">
    <location>
        <begin position="316"/>
        <end position="336"/>
    </location>
</feature>
<keyword evidence="6 7" id="KW-0472">Membrane</keyword>
<dbReference type="RefSeq" id="WP_212952537.1">
    <property type="nucleotide sequence ID" value="NZ_BORW01000043.1"/>
</dbReference>
<feature type="transmembrane region" description="Helical" evidence="7">
    <location>
        <begin position="277"/>
        <end position="295"/>
    </location>
</feature>
<dbReference type="SUPFAM" id="SSF53649">
    <property type="entry name" value="Alkaline phosphatase-like"/>
    <property type="match status" value="1"/>
</dbReference>
<dbReference type="Gene3D" id="2.60.40.10">
    <property type="entry name" value="Immunoglobulins"/>
    <property type="match status" value="1"/>
</dbReference>
<evidence type="ECO:0000256" key="1">
    <source>
        <dbReference type="ARBA" id="ARBA00004651"/>
    </source>
</evidence>
<comment type="pathway">
    <text evidence="2">Cell wall biogenesis; lipoteichoic acid biosynthesis.</text>
</comment>
<dbReference type="Gene3D" id="3.40.720.10">
    <property type="entry name" value="Alkaline Phosphatase, subunit A"/>
    <property type="match status" value="1"/>
</dbReference>
<keyword evidence="5 7" id="KW-1133">Transmembrane helix</keyword>
<evidence type="ECO:0000256" key="4">
    <source>
        <dbReference type="ARBA" id="ARBA00022692"/>
    </source>
</evidence>
<evidence type="ECO:0000256" key="3">
    <source>
        <dbReference type="ARBA" id="ARBA00022475"/>
    </source>
</evidence>
<feature type="transmembrane region" description="Helical" evidence="7">
    <location>
        <begin position="428"/>
        <end position="450"/>
    </location>
</feature>
<keyword evidence="3" id="KW-1003">Cell membrane</keyword>
<feature type="transmembrane region" description="Helical" evidence="7">
    <location>
        <begin position="462"/>
        <end position="483"/>
    </location>
</feature>
<reference evidence="9 10" key="1">
    <citation type="submission" date="2021-03" db="EMBL/GenBank/DDBJ databases">
        <title>Antimicrobial resistance genes in bacteria isolated from Japanese honey, and their potential for conferring macrolide and lincosamide resistance in the American foulbrood pathogen Paenibacillus larvae.</title>
        <authorList>
            <person name="Okamoto M."/>
            <person name="Kumagai M."/>
            <person name="Kanamori H."/>
            <person name="Takamatsu D."/>
        </authorList>
    </citation>
    <scope>NUCLEOTIDE SEQUENCE [LARGE SCALE GENOMIC DNA]</scope>
    <source>
        <strain evidence="9 10">J21TS3</strain>
    </source>
</reference>
<evidence type="ECO:0000313" key="10">
    <source>
        <dbReference type="Proteomes" id="UP000680638"/>
    </source>
</evidence>
<dbReference type="CDD" id="cd16015">
    <property type="entry name" value="LTA_synthase"/>
    <property type="match status" value="1"/>
</dbReference>
<evidence type="ECO:0000256" key="6">
    <source>
        <dbReference type="ARBA" id="ARBA00023136"/>
    </source>
</evidence>
<dbReference type="Gene3D" id="3.30.1120.170">
    <property type="match status" value="1"/>
</dbReference>
<dbReference type="InterPro" id="IPR050448">
    <property type="entry name" value="OpgB/LTA_synthase_biosynth"/>
</dbReference>
<evidence type="ECO:0000259" key="8">
    <source>
        <dbReference type="Pfam" id="PF00884"/>
    </source>
</evidence>
<accession>A0ABQ4M3A9</accession>
<evidence type="ECO:0000256" key="7">
    <source>
        <dbReference type="SAM" id="Phobius"/>
    </source>
</evidence>
<evidence type="ECO:0000256" key="5">
    <source>
        <dbReference type="ARBA" id="ARBA00022989"/>
    </source>
</evidence>
<proteinExistence type="predicted"/>
<name>A0ABQ4M3A9_9BACL</name>
<comment type="subcellular location">
    <subcellularLocation>
        <location evidence="1">Cell membrane</location>
        <topology evidence="1">Multi-pass membrane protein</topology>
    </subcellularLocation>
</comment>
<protein>
    <recommendedName>
        <fullName evidence="8">Sulfatase N-terminal domain-containing protein</fullName>
    </recommendedName>
</protein>
<dbReference type="InterPro" id="IPR017850">
    <property type="entry name" value="Alkaline_phosphatase_core_sf"/>
</dbReference>
<dbReference type="Proteomes" id="UP000680638">
    <property type="component" value="Unassembled WGS sequence"/>
</dbReference>
<dbReference type="PANTHER" id="PTHR47371:SF3">
    <property type="entry name" value="PHOSPHOGLYCEROL TRANSFERASE I"/>
    <property type="match status" value="1"/>
</dbReference>
<feature type="transmembrane region" description="Helical" evidence="7">
    <location>
        <begin position="348"/>
        <end position="367"/>
    </location>
</feature>
<dbReference type="PANTHER" id="PTHR47371">
    <property type="entry name" value="LIPOTEICHOIC ACID SYNTHASE"/>
    <property type="match status" value="1"/>
</dbReference>
<dbReference type="EMBL" id="BORW01000043">
    <property type="protein sequence ID" value="GIO70005.1"/>
    <property type="molecule type" value="Genomic_DNA"/>
</dbReference>
<evidence type="ECO:0000256" key="2">
    <source>
        <dbReference type="ARBA" id="ARBA00004936"/>
    </source>
</evidence>
<dbReference type="InterPro" id="IPR013783">
    <property type="entry name" value="Ig-like_fold"/>
</dbReference>
<organism evidence="9 10">
    <name type="scientific">Paenibacillus cookii</name>
    <dbReference type="NCBI Taxonomy" id="157839"/>
    <lineage>
        <taxon>Bacteria</taxon>
        <taxon>Bacillati</taxon>
        <taxon>Bacillota</taxon>
        <taxon>Bacilli</taxon>
        <taxon>Bacillales</taxon>
        <taxon>Paenibacillaceae</taxon>
        <taxon>Paenibacillus</taxon>
    </lineage>
</organism>
<gene>
    <name evidence="9" type="ORF">J21TS3_48260</name>
</gene>
<comment type="caution">
    <text evidence="9">The sequence shown here is derived from an EMBL/GenBank/DDBJ whole genome shotgun (WGS) entry which is preliminary data.</text>
</comment>
<evidence type="ECO:0000313" key="9">
    <source>
        <dbReference type="EMBL" id="GIO70005.1"/>
    </source>
</evidence>